<dbReference type="AlphaFoldDB" id="A0A8H3QBL6"/>
<dbReference type="Proteomes" id="UP000615446">
    <property type="component" value="Unassembled WGS sequence"/>
</dbReference>
<name>A0A8H3QBL6_9GLOM</name>
<gene>
    <name evidence="2" type="ORF">RCL2_000127300</name>
</gene>
<comment type="caution">
    <text evidence="2">The sequence shown here is derived from an EMBL/GenBank/DDBJ whole genome shotgun (WGS) entry which is preliminary data.</text>
</comment>
<protein>
    <submittedName>
        <fullName evidence="2">Uncharacterized protein</fullName>
    </submittedName>
</protein>
<feature type="compositionally biased region" description="Basic and acidic residues" evidence="1">
    <location>
        <begin position="92"/>
        <end position="106"/>
    </location>
</feature>
<proteinExistence type="predicted"/>
<feature type="region of interest" description="Disordered" evidence="1">
    <location>
        <begin position="84"/>
        <end position="106"/>
    </location>
</feature>
<reference evidence="2" key="1">
    <citation type="submission" date="2019-10" db="EMBL/GenBank/DDBJ databases">
        <title>Conservation and host-specific expression of non-tandemly repeated heterogenous ribosome RNA gene in arbuscular mycorrhizal fungi.</title>
        <authorList>
            <person name="Maeda T."/>
            <person name="Kobayashi Y."/>
            <person name="Nakagawa T."/>
            <person name="Ezawa T."/>
            <person name="Yamaguchi K."/>
            <person name="Bino T."/>
            <person name="Nishimoto Y."/>
            <person name="Shigenobu S."/>
            <person name="Kawaguchi M."/>
        </authorList>
    </citation>
    <scope>NUCLEOTIDE SEQUENCE</scope>
    <source>
        <strain evidence="2">HR1</strain>
    </source>
</reference>
<sequence>MSKGSESTKDSSYQTPRERPRPSLTNYRNFAYNILKYLEDDIVGDKEIPQNQLLCVKCLEEITVDFPKDTVFYEDLLMFPVEQSSSTAQKKRSNESTENRLARKPKRVDSEVMEKGTGDFFDLYNSIINMEGQEEIAKRDVIKSYFNFGKALDDCFNYYKKDNPKRTAQALVNKKVWEQLPNVSDDALRKKKERALKIFELFNEIGEDKIQKIKSFSASSISKLD</sequence>
<dbReference type="OrthoDB" id="2395414at2759"/>
<feature type="region of interest" description="Disordered" evidence="1">
    <location>
        <begin position="1"/>
        <end position="24"/>
    </location>
</feature>
<organism evidence="2 3">
    <name type="scientific">Rhizophagus clarus</name>
    <dbReference type="NCBI Taxonomy" id="94130"/>
    <lineage>
        <taxon>Eukaryota</taxon>
        <taxon>Fungi</taxon>
        <taxon>Fungi incertae sedis</taxon>
        <taxon>Mucoromycota</taxon>
        <taxon>Glomeromycotina</taxon>
        <taxon>Glomeromycetes</taxon>
        <taxon>Glomerales</taxon>
        <taxon>Glomeraceae</taxon>
        <taxon>Rhizophagus</taxon>
    </lineage>
</organism>
<evidence type="ECO:0000256" key="1">
    <source>
        <dbReference type="SAM" id="MobiDB-lite"/>
    </source>
</evidence>
<accession>A0A8H3QBL6</accession>
<dbReference type="EMBL" id="BLAL01000011">
    <property type="protein sequence ID" value="GES73758.1"/>
    <property type="molecule type" value="Genomic_DNA"/>
</dbReference>
<evidence type="ECO:0000313" key="3">
    <source>
        <dbReference type="Proteomes" id="UP000615446"/>
    </source>
</evidence>
<evidence type="ECO:0000313" key="2">
    <source>
        <dbReference type="EMBL" id="GES73758.1"/>
    </source>
</evidence>